<proteinExistence type="predicted"/>
<dbReference type="Proteomes" id="UP000437862">
    <property type="component" value="Chromosome"/>
</dbReference>
<accession>A0A562PCT5</accession>
<evidence type="ECO:0000256" key="1">
    <source>
        <dbReference type="SAM" id="SignalP"/>
    </source>
</evidence>
<dbReference type="EMBL" id="CP046904">
    <property type="protein sequence ID" value="QGZ40107.1"/>
    <property type="molecule type" value="Genomic_DNA"/>
</dbReference>
<evidence type="ECO:0000313" key="2">
    <source>
        <dbReference type="EMBL" id="QGZ40107.1"/>
    </source>
</evidence>
<protein>
    <submittedName>
        <fullName evidence="3">Putative secreted protein with PEP-CTERM sorting signal</fullName>
    </submittedName>
</protein>
<dbReference type="EMBL" id="VLKW01000015">
    <property type="protein sequence ID" value="TWI42143.1"/>
    <property type="molecule type" value="Genomic_DNA"/>
</dbReference>
<evidence type="ECO:0000313" key="4">
    <source>
        <dbReference type="Proteomes" id="UP000315112"/>
    </source>
</evidence>
<gene>
    <name evidence="2" type="ORF">GO485_14245</name>
    <name evidence="3" type="ORF">IP92_05535</name>
</gene>
<feature type="chain" id="PRO_5044617651" evidence="1">
    <location>
        <begin position="23"/>
        <end position="182"/>
    </location>
</feature>
<feature type="signal peptide" evidence="1">
    <location>
        <begin position="1"/>
        <end position="22"/>
    </location>
</feature>
<keyword evidence="1" id="KW-0732">Signal</keyword>
<evidence type="ECO:0000313" key="3">
    <source>
        <dbReference type="EMBL" id="TWI42143.1"/>
    </source>
</evidence>
<name>A0A562PCT5_9BURK</name>
<keyword evidence="5" id="KW-1185">Reference proteome</keyword>
<dbReference type="Proteomes" id="UP000315112">
    <property type="component" value="Unassembled WGS sequence"/>
</dbReference>
<dbReference type="RefSeq" id="WP_145881451.1">
    <property type="nucleotide sequence ID" value="NZ_CP046904.1"/>
</dbReference>
<organism evidence="3 4">
    <name type="scientific">Pseudoduganella flava</name>
    <dbReference type="NCBI Taxonomy" id="871742"/>
    <lineage>
        <taxon>Bacteria</taxon>
        <taxon>Pseudomonadati</taxon>
        <taxon>Pseudomonadota</taxon>
        <taxon>Betaproteobacteria</taxon>
        <taxon>Burkholderiales</taxon>
        <taxon>Oxalobacteraceae</taxon>
        <taxon>Telluria group</taxon>
        <taxon>Pseudoduganella</taxon>
    </lineage>
</organism>
<sequence>MLKKKIAAVVVAYAWSIASAFAEDFHVEYVGFYDAYAHAFLPTARLDLEFRAEDYNQDGTYSLDELTWFAMGRIYAEGGGCMYYSCVDQFSYKPGTLPIYSARYHMSDERFQYNSAVKSGEYYTDDNYYVWRDEEHLRWEWTSATRTWINGVPVVPEPAAYAMWGLGLAGMLAMGRWRGRKT</sequence>
<reference evidence="2 5" key="3">
    <citation type="submission" date="2019-12" db="EMBL/GenBank/DDBJ databases">
        <title>Draft Genome Sequences of Six Type Strains of the Genus Massilia.</title>
        <authorList>
            <person name="Miess H."/>
            <person name="Frediansyah A."/>
            <person name="Goeker M."/>
            <person name="Gross H."/>
        </authorList>
    </citation>
    <scope>NUCLEOTIDE SEQUENCE [LARGE SCALE GENOMIC DNA]</scope>
    <source>
        <strain evidence="2 5">DSM 26639</strain>
    </source>
</reference>
<reference evidence="3 4" key="1">
    <citation type="journal article" date="2015" name="Stand. Genomic Sci.">
        <title>Genomic Encyclopedia of Bacterial and Archaeal Type Strains, Phase III: the genomes of soil and plant-associated and newly described type strains.</title>
        <authorList>
            <person name="Whitman W.B."/>
            <person name="Woyke T."/>
            <person name="Klenk H.P."/>
            <person name="Zhou Y."/>
            <person name="Lilburn T.G."/>
            <person name="Beck B.J."/>
            <person name="De Vos P."/>
            <person name="Vandamme P."/>
            <person name="Eisen J.A."/>
            <person name="Garrity G."/>
            <person name="Hugenholtz P."/>
            <person name="Kyrpides N.C."/>
        </authorList>
    </citation>
    <scope>NUCLEOTIDE SEQUENCE [LARGE SCALE GENOMIC DNA]</scope>
    <source>
        <strain evidence="3 4">CGMCC 1.10685</strain>
    </source>
</reference>
<evidence type="ECO:0000313" key="5">
    <source>
        <dbReference type="Proteomes" id="UP000437862"/>
    </source>
</evidence>
<reference evidence="3" key="2">
    <citation type="submission" date="2019-07" db="EMBL/GenBank/DDBJ databases">
        <authorList>
            <person name="Whitman W."/>
            <person name="Huntemann M."/>
            <person name="Clum A."/>
            <person name="Pillay M."/>
            <person name="Palaniappan K."/>
            <person name="Varghese N."/>
            <person name="Mikhailova N."/>
            <person name="Stamatis D."/>
            <person name="Reddy T."/>
            <person name="Daum C."/>
            <person name="Shapiro N."/>
            <person name="Ivanova N."/>
            <person name="Kyrpides N."/>
            <person name="Woyke T."/>
        </authorList>
    </citation>
    <scope>NUCLEOTIDE SEQUENCE</scope>
    <source>
        <strain evidence="3">CGMCC 1.10685</strain>
    </source>
</reference>
<dbReference type="AlphaFoldDB" id="A0A562PCT5"/>